<dbReference type="EMBL" id="JAUTXT010000029">
    <property type="protein sequence ID" value="KAK3672933.1"/>
    <property type="molecule type" value="Genomic_DNA"/>
</dbReference>
<name>A0AAE1BYT2_9PEZI</name>
<comment type="caution">
    <text evidence="2">The sequence shown here is derived from an EMBL/GenBank/DDBJ whole genome shotgun (WGS) entry which is preliminary data.</text>
</comment>
<evidence type="ECO:0000256" key="1">
    <source>
        <dbReference type="SAM" id="MobiDB-lite"/>
    </source>
</evidence>
<dbReference type="AlphaFoldDB" id="A0AAE1BYT2"/>
<feature type="region of interest" description="Disordered" evidence="1">
    <location>
        <begin position="183"/>
        <end position="207"/>
    </location>
</feature>
<organism evidence="2 3">
    <name type="scientific">Recurvomyces mirabilis</name>
    <dbReference type="NCBI Taxonomy" id="574656"/>
    <lineage>
        <taxon>Eukaryota</taxon>
        <taxon>Fungi</taxon>
        <taxon>Dikarya</taxon>
        <taxon>Ascomycota</taxon>
        <taxon>Pezizomycotina</taxon>
        <taxon>Dothideomycetes</taxon>
        <taxon>Dothideomycetidae</taxon>
        <taxon>Mycosphaerellales</taxon>
        <taxon>Teratosphaeriaceae</taxon>
        <taxon>Recurvomyces</taxon>
    </lineage>
</organism>
<feature type="compositionally biased region" description="Basic and acidic residues" evidence="1">
    <location>
        <begin position="195"/>
        <end position="207"/>
    </location>
</feature>
<gene>
    <name evidence="2" type="ORF">LTR78_007286</name>
</gene>
<evidence type="ECO:0000313" key="2">
    <source>
        <dbReference type="EMBL" id="KAK3672933.1"/>
    </source>
</evidence>
<keyword evidence="3" id="KW-1185">Reference proteome</keyword>
<proteinExistence type="predicted"/>
<sequence length="245" mass="27620">MPGAGLGGATAAREAASSELPLRGGPVPKDRVTIELYYCAYKSDAPDCCGDVMRYHESASWIFTVQILGFSFTYEHLVQEVSKLLCTHFKIEEASGLAEQRWPNGQAYMQLSGSMWVDWNKSRSSRITPRTFPEVMVSLRGMPNAVIKARCTLMQDIRAEEDIVQANKSVTRWKCAEMERIARQRKQEEDAEQAAEERRRSEVVEVQRKQVEADKPTLVVRSKKSFAGLKKKASRAGELWFHGTG</sequence>
<evidence type="ECO:0000313" key="3">
    <source>
        <dbReference type="Proteomes" id="UP001274830"/>
    </source>
</evidence>
<accession>A0AAE1BYT2</accession>
<dbReference type="Proteomes" id="UP001274830">
    <property type="component" value="Unassembled WGS sequence"/>
</dbReference>
<reference evidence="2" key="1">
    <citation type="submission" date="2023-07" db="EMBL/GenBank/DDBJ databases">
        <title>Black Yeasts Isolated from many extreme environments.</title>
        <authorList>
            <person name="Coleine C."/>
            <person name="Stajich J.E."/>
            <person name="Selbmann L."/>
        </authorList>
    </citation>
    <scope>NUCLEOTIDE SEQUENCE</scope>
    <source>
        <strain evidence="2">CCFEE 5485</strain>
    </source>
</reference>
<protein>
    <submittedName>
        <fullName evidence="2">Uncharacterized protein</fullName>
    </submittedName>
</protein>